<reference evidence="2 3" key="1">
    <citation type="submission" date="2011-02" db="EMBL/GenBank/DDBJ databases">
        <title>The Genome Sequence of Sphaeroforma arctica JP610.</title>
        <authorList>
            <consortium name="The Broad Institute Genome Sequencing Platform"/>
            <person name="Russ C."/>
            <person name="Cuomo C."/>
            <person name="Young S.K."/>
            <person name="Zeng Q."/>
            <person name="Gargeya S."/>
            <person name="Alvarado L."/>
            <person name="Berlin A."/>
            <person name="Chapman S.B."/>
            <person name="Chen Z."/>
            <person name="Freedman E."/>
            <person name="Gellesch M."/>
            <person name="Goldberg J."/>
            <person name="Griggs A."/>
            <person name="Gujja S."/>
            <person name="Heilman E."/>
            <person name="Heiman D."/>
            <person name="Howarth C."/>
            <person name="Mehta T."/>
            <person name="Neiman D."/>
            <person name="Pearson M."/>
            <person name="Roberts A."/>
            <person name="Saif S."/>
            <person name="Shea T."/>
            <person name="Shenoy N."/>
            <person name="Sisk P."/>
            <person name="Stolte C."/>
            <person name="Sykes S."/>
            <person name="White J."/>
            <person name="Yandava C."/>
            <person name="Burger G."/>
            <person name="Gray M.W."/>
            <person name="Holland P.W.H."/>
            <person name="King N."/>
            <person name="Lang F.B.F."/>
            <person name="Roger A.J."/>
            <person name="Ruiz-Trillo I."/>
            <person name="Haas B."/>
            <person name="Nusbaum C."/>
            <person name="Birren B."/>
        </authorList>
    </citation>
    <scope>NUCLEOTIDE SEQUENCE [LARGE SCALE GENOMIC DNA]</scope>
    <source>
        <strain evidence="2 3">JP610</strain>
    </source>
</reference>
<accession>A0A0L0G4R9</accession>
<feature type="region of interest" description="Disordered" evidence="1">
    <location>
        <begin position="139"/>
        <end position="187"/>
    </location>
</feature>
<feature type="compositionally biased region" description="Basic and acidic residues" evidence="1">
    <location>
        <begin position="210"/>
        <end position="227"/>
    </location>
</feature>
<dbReference type="Proteomes" id="UP000054560">
    <property type="component" value="Unassembled WGS sequence"/>
</dbReference>
<feature type="compositionally biased region" description="Polar residues" evidence="1">
    <location>
        <begin position="152"/>
        <end position="168"/>
    </location>
</feature>
<proteinExistence type="predicted"/>
<dbReference type="GeneID" id="25905003"/>
<gene>
    <name evidence="2" type="ORF">SARC_04499</name>
</gene>
<evidence type="ECO:0000256" key="1">
    <source>
        <dbReference type="SAM" id="MobiDB-lite"/>
    </source>
</evidence>
<dbReference type="EMBL" id="KQ241851">
    <property type="protein sequence ID" value="KNC83243.1"/>
    <property type="molecule type" value="Genomic_DNA"/>
</dbReference>
<dbReference type="RefSeq" id="XP_014157145.1">
    <property type="nucleotide sequence ID" value="XM_014301670.1"/>
</dbReference>
<feature type="compositionally biased region" description="Basic and acidic residues" evidence="1">
    <location>
        <begin position="324"/>
        <end position="359"/>
    </location>
</feature>
<evidence type="ECO:0000313" key="3">
    <source>
        <dbReference type="Proteomes" id="UP000054560"/>
    </source>
</evidence>
<feature type="region of interest" description="Disordered" evidence="1">
    <location>
        <begin position="284"/>
        <end position="365"/>
    </location>
</feature>
<name>A0A0L0G4R9_9EUKA</name>
<feature type="compositionally biased region" description="Basic and acidic residues" evidence="1">
    <location>
        <begin position="1"/>
        <end position="10"/>
    </location>
</feature>
<dbReference type="AlphaFoldDB" id="A0A0L0G4R9"/>
<feature type="region of interest" description="Disordered" evidence="1">
    <location>
        <begin position="103"/>
        <end position="123"/>
    </location>
</feature>
<keyword evidence="3" id="KW-1185">Reference proteome</keyword>
<feature type="compositionally biased region" description="Polar residues" evidence="1">
    <location>
        <begin position="64"/>
        <end position="76"/>
    </location>
</feature>
<feature type="region of interest" description="Disordered" evidence="1">
    <location>
        <begin position="1"/>
        <end position="26"/>
    </location>
</feature>
<feature type="region of interest" description="Disordered" evidence="1">
    <location>
        <begin position="202"/>
        <end position="240"/>
    </location>
</feature>
<sequence>MDIPDQHPSKDVYSATSANLPNGAASIDPLSALANIASTMAPVVENGSNFNTVKPDTPLESVDASENSVGLESTESASKDHEHVNGVGEAEAQNHTELLGVNVPSANNVNDDEESLRISQTEPEMNVVAGVDTAEACPITSTGGAVSESGMAESSTKQVAVDESSTNNSGGGVVLDTENSEASAEVSEPVVQCHTAIENGESGSVVANEVSKDSKVSAESVNDKGDDTIYETSTPVKEAEGTVVDDVEAKESEAVAVPETAVKEQGAVAEAELAVQQKAEEQVSESIEAGAEAKIEAGQDTIVEASEEAERRAGEANGAKRKVKEAEGKAEEVKEPEGKAEEVEEPEGKPKRSKSLRESRRGRRA</sequence>
<protein>
    <submittedName>
        <fullName evidence="2">Uncharacterized protein</fullName>
    </submittedName>
</protein>
<evidence type="ECO:0000313" key="2">
    <source>
        <dbReference type="EMBL" id="KNC83243.1"/>
    </source>
</evidence>
<feature type="region of interest" description="Disordered" evidence="1">
    <location>
        <begin position="46"/>
        <end position="83"/>
    </location>
</feature>
<organism evidence="2 3">
    <name type="scientific">Sphaeroforma arctica JP610</name>
    <dbReference type="NCBI Taxonomy" id="667725"/>
    <lineage>
        <taxon>Eukaryota</taxon>
        <taxon>Ichthyosporea</taxon>
        <taxon>Ichthyophonida</taxon>
        <taxon>Sphaeroforma</taxon>
    </lineage>
</organism>